<dbReference type="InterPro" id="IPR052058">
    <property type="entry name" value="Alcohol_O-acetyltransferase"/>
</dbReference>
<sequence>MHPRMRALQVKDEDFTAKVQAPVTIDDIASMDLLRIRLFSSSKDSNFSFEKSQRYAEDECNIGFDRYSQFPYFMTMWVDEREEQARLMLFSDHYMSDGYSGMVVLNCVLEQVAFLAKHDSELEINQVQEFPLRPSLYDMWLSKKWLLKEHGERRGG</sequence>
<dbReference type="AlphaFoldDB" id="A0A9W6XM51"/>
<comment type="caution">
    <text evidence="1">The sequence shown here is derived from an EMBL/GenBank/DDBJ whole genome shotgun (WGS) entry which is preliminary data.</text>
</comment>
<reference evidence="1" key="1">
    <citation type="submission" date="2023-04" db="EMBL/GenBank/DDBJ databases">
        <title>Phytophthora lilii NBRC 32176.</title>
        <authorList>
            <person name="Ichikawa N."/>
            <person name="Sato H."/>
            <person name="Tonouchi N."/>
        </authorList>
    </citation>
    <scope>NUCLEOTIDE SEQUENCE</scope>
    <source>
        <strain evidence="1">NBRC 32176</strain>
    </source>
</reference>
<accession>A0A9W6XM51</accession>
<dbReference type="PANTHER" id="PTHR28037">
    <property type="entry name" value="ALCOHOL O-ACETYLTRANSFERASE 1-RELATED"/>
    <property type="match status" value="1"/>
</dbReference>
<evidence type="ECO:0000313" key="1">
    <source>
        <dbReference type="EMBL" id="GMF41249.1"/>
    </source>
</evidence>
<dbReference type="Proteomes" id="UP001165083">
    <property type="component" value="Unassembled WGS sequence"/>
</dbReference>
<dbReference type="OrthoDB" id="122698at2759"/>
<proteinExistence type="predicted"/>
<dbReference type="PANTHER" id="PTHR28037:SF1">
    <property type="entry name" value="ALCOHOL O-ACETYLTRANSFERASE 1-RELATED"/>
    <property type="match status" value="1"/>
</dbReference>
<name>A0A9W6XM51_9STRA</name>
<protein>
    <submittedName>
        <fullName evidence="1">Unnamed protein product</fullName>
    </submittedName>
</protein>
<dbReference type="EMBL" id="BSXW01002190">
    <property type="protein sequence ID" value="GMF41249.1"/>
    <property type="molecule type" value="Genomic_DNA"/>
</dbReference>
<gene>
    <name evidence="1" type="ORF">Plil01_001665100</name>
</gene>
<evidence type="ECO:0000313" key="2">
    <source>
        <dbReference type="Proteomes" id="UP001165083"/>
    </source>
</evidence>
<organism evidence="1 2">
    <name type="scientific">Phytophthora lilii</name>
    <dbReference type="NCBI Taxonomy" id="2077276"/>
    <lineage>
        <taxon>Eukaryota</taxon>
        <taxon>Sar</taxon>
        <taxon>Stramenopiles</taxon>
        <taxon>Oomycota</taxon>
        <taxon>Peronosporomycetes</taxon>
        <taxon>Peronosporales</taxon>
        <taxon>Peronosporaceae</taxon>
        <taxon>Phytophthora</taxon>
    </lineage>
</organism>
<keyword evidence="2" id="KW-1185">Reference proteome</keyword>